<name>A0ABM9I6B8_9GAMM</name>
<reference evidence="1 2" key="1">
    <citation type="submission" date="2023-03" db="EMBL/GenBank/DDBJ databases">
        <authorList>
            <person name="Pearce D."/>
        </authorList>
    </citation>
    <scope>NUCLEOTIDE SEQUENCE [LARGE SCALE GENOMIC DNA]</scope>
    <source>
        <strain evidence="1">Msz</strain>
    </source>
</reference>
<organism evidence="1 2">
    <name type="scientific">Methylocaldum szegediense</name>
    <dbReference type="NCBI Taxonomy" id="73780"/>
    <lineage>
        <taxon>Bacteria</taxon>
        <taxon>Pseudomonadati</taxon>
        <taxon>Pseudomonadota</taxon>
        <taxon>Gammaproteobacteria</taxon>
        <taxon>Methylococcales</taxon>
        <taxon>Methylococcaceae</taxon>
        <taxon>Methylocaldum</taxon>
    </lineage>
</organism>
<gene>
    <name evidence="1" type="ORF">MSZNOR_3830</name>
</gene>
<sequence length="211" mass="23451">MMAPENLDANLITDVNVQEYFRESVTTALSNQKVDAGEDTVYYIVNLLAYFTEADKLFTQTAEGVILQPLALIYAEALEAASLEERHQILRRLGDVALLISGLFSSSLNRKLVDVDYYIAMGGTAYGYLSDLNRGTVRGKALCAIFGELSEKFQLFVDVLSEVGERSSIGSCTDIMRLYEIWLRTGSKRAAEKLRKLGIEPAHGSVSRRHN</sequence>
<dbReference type="EMBL" id="OX458333">
    <property type="protein sequence ID" value="CAI8920485.1"/>
    <property type="molecule type" value="Genomic_DNA"/>
</dbReference>
<dbReference type="Proteomes" id="UP001162030">
    <property type="component" value="Chromosome"/>
</dbReference>
<protein>
    <submittedName>
        <fullName evidence="1">Uncharacterized protein</fullName>
    </submittedName>
</protein>
<evidence type="ECO:0000313" key="1">
    <source>
        <dbReference type="EMBL" id="CAI8920485.1"/>
    </source>
</evidence>
<keyword evidence="2" id="KW-1185">Reference proteome</keyword>
<dbReference type="RefSeq" id="WP_202901083.1">
    <property type="nucleotide sequence ID" value="NZ_OX458333.1"/>
</dbReference>
<accession>A0ABM9I6B8</accession>
<proteinExistence type="predicted"/>
<evidence type="ECO:0000313" key="2">
    <source>
        <dbReference type="Proteomes" id="UP001162030"/>
    </source>
</evidence>